<dbReference type="SMART" id="SM00209">
    <property type="entry name" value="TSP1"/>
    <property type="match status" value="2"/>
</dbReference>
<dbReference type="Gene3D" id="2.10.70.10">
    <property type="entry name" value="Complement Module, domain 1"/>
    <property type="match status" value="1"/>
</dbReference>
<keyword evidence="2" id="KW-0964">Secreted</keyword>
<dbReference type="CDD" id="cd00054">
    <property type="entry name" value="EGF_CA"/>
    <property type="match status" value="1"/>
</dbReference>
<name>A0ABM0MX00_SACKO</name>
<dbReference type="InterPro" id="IPR001190">
    <property type="entry name" value="SRCR"/>
</dbReference>
<evidence type="ECO:0000256" key="7">
    <source>
        <dbReference type="PROSITE-ProRule" id="PRU00302"/>
    </source>
</evidence>
<dbReference type="InterPro" id="IPR016186">
    <property type="entry name" value="C-type_lectin-like/link_sf"/>
</dbReference>
<dbReference type="Pfam" id="PF00059">
    <property type="entry name" value="Lectin_C"/>
    <property type="match status" value="1"/>
</dbReference>
<evidence type="ECO:0000256" key="4">
    <source>
        <dbReference type="ARBA" id="ARBA00022737"/>
    </source>
</evidence>
<dbReference type="InterPro" id="IPR016187">
    <property type="entry name" value="CTDL_fold"/>
</dbReference>
<feature type="domain" description="SRCR" evidence="10">
    <location>
        <begin position="267"/>
        <end position="367"/>
    </location>
</feature>
<dbReference type="Gene3D" id="3.10.250.10">
    <property type="entry name" value="SRCR-like domain"/>
    <property type="match status" value="1"/>
</dbReference>
<dbReference type="PROSITE" id="PS50092">
    <property type="entry name" value="TSP1"/>
    <property type="match status" value="2"/>
</dbReference>
<dbReference type="PANTHER" id="PTHR22906">
    <property type="entry name" value="PROPERDIN"/>
    <property type="match status" value="1"/>
</dbReference>
<dbReference type="InterPro" id="IPR001881">
    <property type="entry name" value="EGF-like_Ca-bd_dom"/>
</dbReference>
<feature type="disulfide bond" evidence="6">
    <location>
        <begin position="336"/>
        <end position="346"/>
    </location>
</feature>
<dbReference type="Pfam" id="PF00084">
    <property type="entry name" value="Sushi"/>
    <property type="match status" value="1"/>
</dbReference>
<dbReference type="PRINTS" id="PR00258">
    <property type="entry name" value="SPERACTRCPTR"/>
</dbReference>
<feature type="signal peptide" evidence="8">
    <location>
        <begin position="1"/>
        <end position="22"/>
    </location>
</feature>
<dbReference type="SUPFAM" id="SSF57196">
    <property type="entry name" value="EGF/Laminin"/>
    <property type="match status" value="1"/>
</dbReference>
<comment type="subcellular location">
    <subcellularLocation>
        <location evidence="1">Secreted</location>
    </subcellularLocation>
</comment>
<dbReference type="PROSITE" id="PS50041">
    <property type="entry name" value="C_TYPE_LECTIN_2"/>
    <property type="match status" value="1"/>
</dbReference>
<keyword evidence="5 6" id="KW-1015">Disulfide bond</keyword>
<dbReference type="CDD" id="cd00037">
    <property type="entry name" value="CLECT"/>
    <property type="match status" value="1"/>
</dbReference>
<reference evidence="13" key="1">
    <citation type="submission" date="2025-08" db="UniProtKB">
        <authorList>
            <consortium name="RefSeq"/>
        </authorList>
    </citation>
    <scope>IDENTIFICATION</scope>
    <source>
        <tissue evidence="13">Testes</tissue>
    </source>
</reference>
<evidence type="ECO:0000259" key="10">
    <source>
        <dbReference type="PROSITE" id="PS50287"/>
    </source>
</evidence>
<dbReference type="SMART" id="SM00202">
    <property type="entry name" value="SR"/>
    <property type="match status" value="1"/>
</dbReference>
<dbReference type="InterPro" id="IPR035976">
    <property type="entry name" value="Sushi/SCR/CCP_sf"/>
</dbReference>
<keyword evidence="12" id="KW-1185">Reference proteome</keyword>
<dbReference type="PROSITE" id="PS00010">
    <property type="entry name" value="ASX_HYDROXYL"/>
    <property type="match status" value="1"/>
</dbReference>
<evidence type="ECO:0000256" key="6">
    <source>
        <dbReference type="PROSITE-ProRule" id="PRU00196"/>
    </source>
</evidence>
<keyword evidence="3 8" id="KW-0732">Signal</keyword>
<evidence type="ECO:0000313" key="12">
    <source>
        <dbReference type="Proteomes" id="UP000694865"/>
    </source>
</evidence>
<evidence type="ECO:0000256" key="2">
    <source>
        <dbReference type="ARBA" id="ARBA00022525"/>
    </source>
</evidence>
<dbReference type="Pfam" id="PF00530">
    <property type="entry name" value="SRCR"/>
    <property type="match status" value="1"/>
</dbReference>
<dbReference type="SUPFAM" id="SSF56487">
    <property type="entry name" value="SRCR-like"/>
    <property type="match status" value="1"/>
</dbReference>
<dbReference type="Gene3D" id="2.10.25.10">
    <property type="entry name" value="Laminin"/>
    <property type="match status" value="1"/>
</dbReference>
<keyword evidence="4" id="KW-0677">Repeat</keyword>
<evidence type="ECO:0000313" key="13">
    <source>
        <dbReference type="RefSeq" id="XP_006824541.1"/>
    </source>
</evidence>
<dbReference type="InterPro" id="IPR000436">
    <property type="entry name" value="Sushi_SCR_CCP_dom"/>
</dbReference>
<feature type="domain" description="C-type lectin" evidence="9">
    <location>
        <begin position="527"/>
        <end position="614"/>
    </location>
</feature>
<evidence type="ECO:0000256" key="8">
    <source>
        <dbReference type="SAM" id="SignalP"/>
    </source>
</evidence>
<evidence type="ECO:0000256" key="3">
    <source>
        <dbReference type="ARBA" id="ARBA00022729"/>
    </source>
</evidence>
<evidence type="ECO:0000256" key="1">
    <source>
        <dbReference type="ARBA" id="ARBA00004613"/>
    </source>
</evidence>
<organism evidence="12 13">
    <name type="scientific">Saccoglossus kowalevskii</name>
    <name type="common">Acorn worm</name>
    <dbReference type="NCBI Taxonomy" id="10224"/>
    <lineage>
        <taxon>Eukaryota</taxon>
        <taxon>Metazoa</taxon>
        <taxon>Hemichordata</taxon>
        <taxon>Enteropneusta</taxon>
        <taxon>Harrimaniidae</taxon>
        <taxon>Saccoglossus</taxon>
    </lineage>
</organism>
<evidence type="ECO:0000259" key="9">
    <source>
        <dbReference type="PROSITE" id="PS50041"/>
    </source>
</evidence>
<gene>
    <name evidence="13" type="primary">LOC102806347</name>
</gene>
<dbReference type="CDD" id="cd00033">
    <property type="entry name" value="CCP"/>
    <property type="match status" value="1"/>
</dbReference>
<dbReference type="Gene3D" id="2.20.100.10">
    <property type="entry name" value="Thrombospondin type-1 (TSP1) repeat"/>
    <property type="match status" value="2"/>
</dbReference>
<evidence type="ECO:0000259" key="11">
    <source>
        <dbReference type="PROSITE" id="PS50923"/>
    </source>
</evidence>
<dbReference type="InterPro" id="IPR001304">
    <property type="entry name" value="C-type_lectin-like"/>
</dbReference>
<keyword evidence="7" id="KW-0768">Sushi</keyword>
<evidence type="ECO:0000256" key="5">
    <source>
        <dbReference type="ARBA" id="ARBA00023157"/>
    </source>
</evidence>
<dbReference type="Pfam" id="PF00090">
    <property type="entry name" value="TSP_1"/>
    <property type="match status" value="2"/>
</dbReference>
<dbReference type="InterPro" id="IPR052065">
    <property type="entry name" value="Compl_asym_regulator"/>
</dbReference>
<dbReference type="InterPro" id="IPR000152">
    <property type="entry name" value="EGF-type_Asp/Asn_hydroxyl_site"/>
</dbReference>
<dbReference type="Proteomes" id="UP000694865">
    <property type="component" value="Unplaced"/>
</dbReference>
<dbReference type="Gene3D" id="3.10.100.10">
    <property type="entry name" value="Mannose-Binding Protein A, subunit A"/>
    <property type="match status" value="1"/>
</dbReference>
<accession>A0ABM0MX00</accession>
<protein>
    <submittedName>
        <fullName evidence="13">Uncharacterized protein LOC102806347</fullName>
    </submittedName>
</protein>
<sequence length="614" mass="68077">MLVSVPTLVLLLSLQQCKYTIASSVFAGSPPRIRYDTAQHGIMDKFIKSYSSLMCFGECRKLGDACEAFSYSSFERQCYIHETFEEDQLTSRKGWLFVSKNDMPQITGEQIAMELSACSTTNCMAFSWCVSSDVDSQCICRAKEPYFGDTCSVPMALPHWGAWDSWSVCTVSCGTGYQYRTRSCGKSTAVPDNMVCEGYSVDYRRCNQMACPVWSMWSEFSWPQSSEGTVARSRVCLNGGTVNVDKGCMGETMESRNVVINSYSVPSRITASGDDSKSNVEVFIPQLGQWATLQSNRWDMDSANVSCRQIGFPGTIDVNTSSQLPMMRAVISGLSCVGNEGSIFQCPRQELRFEFGSQHDDTSVTCEEDDSLGQWSGWSSCSVTCGWGLQTRTRSCIISSNPTNMESNVCAPENLHEQRSCVRIKACGCAAIIDNYFFENINSADHYWEKQVKCNTGFSLVGNNVIRCINGKWTSLPTCQDIDECQIDNGGCIHVCTNGIGNFTCSCPAGAVQRSSGCFNMGPTVECSRYFRSFEITKWNVAKDRCAEFGGTLAILNSTTKHSTLNHYVNTMSGSLWLGMKKVSGQYQWLDNTTSCISENWYPNDTGDEICVRT</sequence>
<dbReference type="PROSITE" id="PS50287">
    <property type="entry name" value="SRCR_2"/>
    <property type="match status" value="1"/>
</dbReference>
<dbReference type="InterPro" id="IPR036772">
    <property type="entry name" value="SRCR-like_dom_sf"/>
</dbReference>
<feature type="domain" description="Sushi" evidence="11">
    <location>
        <begin position="419"/>
        <end position="481"/>
    </location>
</feature>
<dbReference type="SUPFAM" id="SSF56436">
    <property type="entry name" value="C-type lectin-like"/>
    <property type="match status" value="1"/>
</dbReference>
<dbReference type="RefSeq" id="XP_006824541.1">
    <property type="nucleotide sequence ID" value="XM_006824478.1"/>
</dbReference>
<dbReference type="InterPro" id="IPR036383">
    <property type="entry name" value="TSP1_rpt_sf"/>
</dbReference>
<dbReference type="SMART" id="SM00179">
    <property type="entry name" value="EGF_CA"/>
    <property type="match status" value="1"/>
</dbReference>
<dbReference type="SUPFAM" id="SSF57535">
    <property type="entry name" value="Complement control module/SCR domain"/>
    <property type="match status" value="1"/>
</dbReference>
<dbReference type="InterPro" id="IPR000884">
    <property type="entry name" value="TSP1_rpt"/>
</dbReference>
<dbReference type="PROSITE" id="PS50923">
    <property type="entry name" value="SUSHI"/>
    <property type="match status" value="1"/>
</dbReference>
<dbReference type="InterPro" id="IPR018097">
    <property type="entry name" value="EGF_Ca-bd_CS"/>
</dbReference>
<dbReference type="PROSITE" id="PS01187">
    <property type="entry name" value="EGF_CA"/>
    <property type="match status" value="1"/>
</dbReference>
<feature type="chain" id="PRO_5046689707" evidence="8">
    <location>
        <begin position="23"/>
        <end position="614"/>
    </location>
</feature>
<dbReference type="PANTHER" id="PTHR22906:SF43">
    <property type="entry name" value="PROPERDIN"/>
    <property type="match status" value="1"/>
</dbReference>
<dbReference type="GeneID" id="102806347"/>
<comment type="caution">
    <text evidence="6">Lacks conserved residue(s) required for the propagation of feature annotation.</text>
</comment>
<dbReference type="SUPFAM" id="SSF82895">
    <property type="entry name" value="TSP-1 type 1 repeat"/>
    <property type="match status" value="2"/>
</dbReference>
<proteinExistence type="predicted"/>